<dbReference type="Proteomes" id="UP000274756">
    <property type="component" value="Unassembled WGS sequence"/>
</dbReference>
<feature type="compositionally biased region" description="Basic and acidic residues" evidence="1">
    <location>
        <begin position="35"/>
        <end position="59"/>
    </location>
</feature>
<dbReference type="WBParaSite" id="DME_0000325201-mRNA-1">
    <property type="protein sequence ID" value="DME_0000325201-mRNA-1"/>
    <property type="gene ID" value="DME_0000325201"/>
</dbReference>
<name>A0A0N4U894_DRAME</name>
<evidence type="ECO:0000313" key="4">
    <source>
        <dbReference type="Proteomes" id="UP000274756"/>
    </source>
</evidence>
<dbReference type="AlphaFoldDB" id="A0A0N4U894"/>
<sequence length="211" mass="24450">MALIYASVVNMRMSDQNATDKQQHKKSIHHSNSRRSSDSIQKPDDEHQTPQNKRLERSETICTQPKRRSKSHHQNASFCSEIPDSSSKGDSSSDYTMKERKLKRSATYKPPPVSISPDSAGLRRSQNKMSKKISREISEEEENSEDDLISTSKQVRTRNSQSLDQDEWRMHTQVVQDSCNDNSMIGALQKMKKRWSKWRTKRRSSDYLSDE</sequence>
<dbReference type="EMBL" id="UYYG01001160">
    <property type="protein sequence ID" value="VDN57438.1"/>
    <property type="molecule type" value="Genomic_DNA"/>
</dbReference>
<evidence type="ECO:0000256" key="1">
    <source>
        <dbReference type="SAM" id="MobiDB-lite"/>
    </source>
</evidence>
<dbReference type="Proteomes" id="UP000038040">
    <property type="component" value="Unplaced"/>
</dbReference>
<organism evidence="3 5">
    <name type="scientific">Dracunculus medinensis</name>
    <name type="common">Guinea worm</name>
    <dbReference type="NCBI Taxonomy" id="318479"/>
    <lineage>
        <taxon>Eukaryota</taxon>
        <taxon>Metazoa</taxon>
        <taxon>Ecdysozoa</taxon>
        <taxon>Nematoda</taxon>
        <taxon>Chromadorea</taxon>
        <taxon>Rhabditida</taxon>
        <taxon>Spirurina</taxon>
        <taxon>Dracunculoidea</taxon>
        <taxon>Dracunculidae</taxon>
        <taxon>Dracunculus</taxon>
    </lineage>
</organism>
<keyword evidence="4" id="KW-1185">Reference proteome</keyword>
<feature type="region of interest" description="Disordered" evidence="1">
    <location>
        <begin position="15"/>
        <end position="165"/>
    </location>
</feature>
<evidence type="ECO:0000313" key="3">
    <source>
        <dbReference type="Proteomes" id="UP000038040"/>
    </source>
</evidence>
<protein>
    <submittedName>
        <fullName evidence="5">Arginine/serine-rich coiled-coil protein 2</fullName>
    </submittedName>
</protein>
<reference evidence="2 4" key="2">
    <citation type="submission" date="2018-11" db="EMBL/GenBank/DDBJ databases">
        <authorList>
            <consortium name="Pathogen Informatics"/>
        </authorList>
    </citation>
    <scope>NUCLEOTIDE SEQUENCE [LARGE SCALE GENOMIC DNA]</scope>
</reference>
<gene>
    <name evidence="2" type="ORF">DME_LOCUS7411</name>
</gene>
<feature type="compositionally biased region" description="Polar residues" evidence="1">
    <location>
        <begin position="149"/>
        <end position="163"/>
    </location>
</feature>
<reference evidence="5" key="1">
    <citation type="submission" date="2017-02" db="UniProtKB">
        <authorList>
            <consortium name="WormBaseParasite"/>
        </authorList>
    </citation>
    <scope>IDENTIFICATION</scope>
</reference>
<accession>A0A0N4U894</accession>
<feature type="compositionally biased region" description="Acidic residues" evidence="1">
    <location>
        <begin position="138"/>
        <end position="148"/>
    </location>
</feature>
<feature type="compositionally biased region" description="Low complexity" evidence="1">
    <location>
        <begin position="84"/>
        <end position="94"/>
    </location>
</feature>
<feature type="compositionally biased region" description="Basic residues" evidence="1">
    <location>
        <begin position="23"/>
        <end position="33"/>
    </location>
</feature>
<evidence type="ECO:0000313" key="2">
    <source>
        <dbReference type="EMBL" id="VDN57438.1"/>
    </source>
</evidence>
<evidence type="ECO:0000313" key="5">
    <source>
        <dbReference type="WBParaSite" id="DME_0000325201-mRNA-1"/>
    </source>
</evidence>
<proteinExistence type="predicted"/>